<dbReference type="AlphaFoldDB" id="A0ABD3Q5X5"/>
<gene>
    <name evidence="1" type="ORF">HJC23_008354</name>
</gene>
<dbReference type="InterPro" id="IPR029063">
    <property type="entry name" value="SAM-dependent_MTases_sf"/>
</dbReference>
<evidence type="ECO:0000313" key="1">
    <source>
        <dbReference type="EMBL" id="KAL3795269.1"/>
    </source>
</evidence>
<dbReference type="Gene3D" id="3.40.50.150">
    <property type="entry name" value="Vaccinia Virus protein VP39"/>
    <property type="match status" value="1"/>
</dbReference>
<evidence type="ECO:0000313" key="2">
    <source>
        <dbReference type="Proteomes" id="UP001516023"/>
    </source>
</evidence>
<dbReference type="PANTHER" id="PTHR14614">
    <property type="entry name" value="HEPATOCELLULAR CARCINOMA-ASSOCIATED ANTIGEN"/>
    <property type="match status" value="1"/>
</dbReference>
<sequence length="233" mass="26164">MDHDENVCHLDIGGGIKLQVLEDLRDDDDDVDVEECVGRFVWPTAVPMLNHLRREMPALASSTIAVELGAGCGVLSMGLAATRHFHNVIITDHDEMWLERNLTLNSKLFGEGLMIMRLDWGNTVEIEAVRALINDACHSMDNPNLLIFASDVLYNHKSHQKLASTLHSLSSIDQIPTRILIGFLSDRDNDEASFLLKARELFGDEFPESKSVFVERKGKTKTIAMHLIDFVVR</sequence>
<dbReference type="Proteomes" id="UP001516023">
    <property type="component" value="Unassembled WGS sequence"/>
</dbReference>
<proteinExistence type="predicted"/>
<dbReference type="SUPFAM" id="SSF53335">
    <property type="entry name" value="S-adenosyl-L-methionine-dependent methyltransferases"/>
    <property type="match status" value="1"/>
</dbReference>
<name>A0ABD3Q5X5_9STRA</name>
<organism evidence="1 2">
    <name type="scientific">Cyclotella cryptica</name>
    <dbReference type="NCBI Taxonomy" id="29204"/>
    <lineage>
        <taxon>Eukaryota</taxon>
        <taxon>Sar</taxon>
        <taxon>Stramenopiles</taxon>
        <taxon>Ochrophyta</taxon>
        <taxon>Bacillariophyta</taxon>
        <taxon>Coscinodiscophyceae</taxon>
        <taxon>Thalassiosirophycidae</taxon>
        <taxon>Stephanodiscales</taxon>
        <taxon>Stephanodiscaceae</taxon>
        <taxon>Cyclotella</taxon>
    </lineage>
</organism>
<reference evidence="1 2" key="1">
    <citation type="journal article" date="2020" name="G3 (Bethesda)">
        <title>Improved Reference Genome for Cyclotella cryptica CCMP332, a Model for Cell Wall Morphogenesis, Salinity Adaptation, and Lipid Production in Diatoms (Bacillariophyta).</title>
        <authorList>
            <person name="Roberts W.R."/>
            <person name="Downey K.M."/>
            <person name="Ruck E.C."/>
            <person name="Traller J.C."/>
            <person name="Alverson A.J."/>
        </authorList>
    </citation>
    <scope>NUCLEOTIDE SEQUENCE [LARGE SCALE GENOMIC DNA]</scope>
    <source>
        <strain evidence="1 2">CCMP332</strain>
    </source>
</reference>
<evidence type="ECO:0008006" key="3">
    <source>
        <dbReference type="Google" id="ProtNLM"/>
    </source>
</evidence>
<dbReference type="Pfam" id="PF10294">
    <property type="entry name" value="Methyltransf_16"/>
    <property type="match status" value="1"/>
</dbReference>
<accession>A0ABD3Q5X5</accession>
<protein>
    <recommendedName>
        <fullName evidence="3">Calmodulin-lysine N-methyltransferase</fullName>
    </recommendedName>
</protein>
<comment type="caution">
    <text evidence="1">The sequence shown here is derived from an EMBL/GenBank/DDBJ whole genome shotgun (WGS) entry which is preliminary data.</text>
</comment>
<keyword evidence="2" id="KW-1185">Reference proteome</keyword>
<dbReference type="EMBL" id="JABMIG020000073">
    <property type="protein sequence ID" value="KAL3795269.1"/>
    <property type="molecule type" value="Genomic_DNA"/>
</dbReference>
<dbReference type="InterPro" id="IPR019410">
    <property type="entry name" value="Methyltransf_16"/>
</dbReference>